<gene>
    <name evidence="4" type="ORF">D9619_011964</name>
</gene>
<accession>A0A8H5B0J2</accession>
<organism evidence="4 5">
    <name type="scientific">Psilocybe cf. subviscida</name>
    <dbReference type="NCBI Taxonomy" id="2480587"/>
    <lineage>
        <taxon>Eukaryota</taxon>
        <taxon>Fungi</taxon>
        <taxon>Dikarya</taxon>
        <taxon>Basidiomycota</taxon>
        <taxon>Agaricomycotina</taxon>
        <taxon>Agaricomycetes</taxon>
        <taxon>Agaricomycetidae</taxon>
        <taxon>Agaricales</taxon>
        <taxon>Agaricineae</taxon>
        <taxon>Strophariaceae</taxon>
        <taxon>Psilocybe</taxon>
    </lineage>
</organism>
<reference evidence="4 5" key="1">
    <citation type="journal article" date="2020" name="ISME J.">
        <title>Uncovering the hidden diversity of litter-decomposition mechanisms in mushroom-forming fungi.</title>
        <authorList>
            <person name="Floudas D."/>
            <person name="Bentzer J."/>
            <person name="Ahren D."/>
            <person name="Johansson T."/>
            <person name="Persson P."/>
            <person name="Tunlid A."/>
        </authorList>
    </citation>
    <scope>NUCLEOTIDE SEQUENCE [LARGE SCALE GENOMIC DNA]</scope>
    <source>
        <strain evidence="4 5">CBS 101986</strain>
    </source>
</reference>
<sequence>MQAASRIIGFQRCDAPPQSSRSNDQPFPPCALADHIAPTFLSFSQALPRMSQSVSGNPGPRNVDGVAIFRDATNISIHGGNFIANASGGTDKKKKIADAMALLESRAEMGAPYDAAAREDVPKCQEQTRVAIIEGIHKWANSQEPGAPPLMWMYGPAGSGKTTIMQTVAETFDKEGSLAVSFFFSRLSAARPTDKENFVITMAHQLSLCIPALQQPLADALLSKSILTKSLTKQLDSLIINPLKTLDPAEVGPRCIFRVDGLDECNGNTAQRDVLDLLERLLDQAPHRVRILVASRSLSHIQPFFVRASIGERTQTTPLDNDYQSNEDIYQYFVSKFEEIRGEHPARRGLPSEWPSLTDIYALERRASGQFIYASVVTKFIADHGRHPDESLQTIIRSKAGGNARPYEELDAVYAQVLSTIEPQNLEFVYTLIGCLVLGKGKYCFAKVSQKQATVQLDSLFMIPPGTTASRTNRICPLITAGSHGMKFSHAYFPEYLLDRSRSKQFFLDMPKLHCRLARMWFKSYSEHFKHHTRKETTNSGAASYELQQYQSASLPRDVIVHCLEAEWTPELQQDILAFDLQTALLIISPPTYLLSDRDFGLNSAFLWVGFTFWLQQHVGIFDSPETYRSVLNDIITKHLQSTAHTEFLRGCIQSWLPVSQISPADRRVIASILTWYNHIGTLLCQNRPWTNKYSSLEAHRRFIAAFTDLPTNFKDVQEALCIWLCRTLVPDAAMDGALFSDGAIYAEMVLRYTNHSLPSDSNLLKALCKASPDDELSTHLKNSLQPERNTRNLDAESADAETEFILLVCIYLFECGIPVVSQHRHEPEFDPRNNWCCPICLVFDPFKEEWADTELSRDPPVKPDAVPVQIAEERAPRFLQIGLVRQFIPGVPRLWLQTWIFWFADMVIRFFPVVA</sequence>
<evidence type="ECO:0000256" key="2">
    <source>
        <dbReference type="SAM" id="MobiDB-lite"/>
    </source>
</evidence>
<dbReference type="PANTHER" id="PTHR10039">
    <property type="entry name" value="AMELOGENIN"/>
    <property type="match status" value="1"/>
</dbReference>
<evidence type="ECO:0000259" key="3">
    <source>
        <dbReference type="PROSITE" id="PS50837"/>
    </source>
</evidence>
<protein>
    <recommendedName>
        <fullName evidence="3">NACHT domain-containing protein</fullName>
    </recommendedName>
</protein>
<keyword evidence="5" id="KW-1185">Reference proteome</keyword>
<comment type="caution">
    <text evidence="4">The sequence shown here is derived from an EMBL/GenBank/DDBJ whole genome shotgun (WGS) entry which is preliminary data.</text>
</comment>
<evidence type="ECO:0000313" key="5">
    <source>
        <dbReference type="Proteomes" id="UP000567179"/>
    </source>
</evidence>
<dbReference type="PROSITE" id="PS50837">
    <property type="entry name" value="NACHT"/>
    <property type="match status" value="1"/>
</dbReference>
<dbReference type="Gene3D" id="3.40.50.300">
    <property type="entry name" value="P-loop containing nucleotide triphosphate hydrolases"/>
    <property type="match status" value="1"/>
</dbReference>
<dbReference type="InterPro" id="IPR027417">
    <property type="entry name" value="P-loop_NTPase"/>
</dbReference>
<dbReference type="SUPFAM" id="SSF52540">
    <property type="entry name" value="P-loop containing nucleoside triphosphate hydrolases"/>
    <property type="match status" value="1"/>
</dbReference>
<dbReference type="EMBL" id="JAACJJ010000044">
    <property type="protein sequence ID" value="KAF5314355.1"/>
    <property type="molecule type" value="Genomic_DNA"/>
</dbReference>
<dbReference type="OrthoDB" id="5967843at2759"/>
<name>A0A8H5B0J2_9AGAR</name>
<evidence type="ECO:0000256" key="1">
    <source>
        <dbReference type="ARBA" id="ARBA00022737"/>
    </source>
</evidence>
<evidence type="ECO:0000313" key="4">
    <source>
        <dbReference type="EMBL" id="KAF5314355.1"/>
    </source>
</evidence>
<dbReference type="InterPro" id="IPR007111">
    <property type="entry name" value="NACHT_NTPase"/>
</dbReference>
<dbReference type="AlphaFoldDB" id="A0A8H5B0J2"/>
<feature type="domain" description="NACHT" evidence="3">
    <location>
        <begin position="149"/>
        <end position="297"/>
    </location>
</feature>
<keyword evidence="1" id="KW-0677">Repeat</keyword>
<feature type="region of interest" description="Disordered" evidence="2">
    <location>
        <begin position="1"/>
        <end position="29"/>
    </location>
</feature>
<dbReference type="InterPro" id="IPR056884">
    <property type="entry name" value="NPHP3-like_N"/>
</dbReference>
<dbReference type="Proteomes" id="UP000567179">
    <property type="component" value="Unassembled WGS sequence"/>
</dbReference>
<dbReference type="PANTHER" id="PTHR10039:SF17">
    <property type="entry name" value="FUNGAL STAND N-TERMINAL GOODBYE DOMAIN-CONTAINING PROTEIN-RELATED"/>
    <property type="match status" value="1"/>
</dbReference>
<dbReference type="Pfam" id="PF24883">
    <property type="entry name" value="NPHP3_N"/>
    <property type="match status" value="1"/>
</dbReference>
<proteinExistence type="predicted"/>